<dbReference type="Gene3D" id="3.90.180.10">
    <property type="entry name" value="Medium-chain alcohol dehydrogenases, catalytic domain"/>
    <property type="match status" value="1"/>
</dbReference>
<dbReference type="SMART" id="SM00829">
    <property type="entry name" value="PKS_ER"/>
    <property type="match status" value="1"/>
</dbReference>
<dbReference type="Pfam" id="PF08240">
    <property type="entry name" value="ADH_N"/>
    <property type="match status" value="1"/>
</dbReference>
<dbReference type="InterPro" id="IPR050700">
    <property type="entry name" value="YIM1/Zinc_Alcohol_DH_Fams"/>
</dbReference>
<dbReference type="SUPFAM" id="SSF51735">
    <property type="entry name" value="NAD(P)-binding Rossmann-fold domains"/>
    <property type="match status" value="1"/>
</dbReference>
<reference evidence="2" key="1">
    <citation type="submission" date="2022-11" db="EMBL/GenBank/DDBJ databases">
        <authorList>
            <person name="Morgan W.R."/>
            <person name="Tartar A."/>
        </authorList>
    </citation>
    <scope>NUCLEOTIDE SEQUENCE</scope>
    <source>
        <strain evidence="2">ARSEF 373</strain>
    </source>
</reference>
<protein>
    <recommendedName>
        <fullName evidence="1">Enoyl reductase (ER) domain-containing protein</fullName>
    </recommendedName>
</protein>
<gene>
    <name evidence="2" type="ORF">N0F65_004585</name>
</gene>
<reference evidence="2" key="2">
    <citation type="journal article" date="2023" name="Microbiol Resour">
        <title>Decontamination and Annotation of the Draft Genome Sequence of the Oomycete Lagenidium giganteum ARSEF 373.</title>
        <authorList>
            <person name="Morgan W.R."/>
            <person name="Tartar A."/>
        </authorList>
    </citation>
    <scope>NUCLEOTIDE SEQUENCE</scope>
    <source>
        <strain evidence="2">ARSEF 373</strain>
    </source>
</reference>
<comment type="caution">
    <text evidence="2">The sequence shown here is derived from an EMBL/GenBank/DDBJ whole genome shotgun (WGS) entry which is preliminary data.</text>
</comment>
<dbReference type="InterPro" id="IPR036291">
    <property type="entry name" value="NAD(P)-bd_dom_sf"/>
</dbReference>
<organism evidence="2 3">
    <name type="scientific">Lagenidium giganteum</name>
    <dbReference type="NCBI Taxonomy" id="4803"/>
    <lineage>
        <taxon>Eukaryota</taxon>
        <taxon>Sar</taxon>
        <taxon>Stramenopiles</taxon>
        <taxon>Oomycota</taxon>
        <taxon>Peronosporomycetes</taxon>
        <taxon>Pythiales</taxon>
        <taxon>Pythiaceae</taxon>
    </lineage>
</organism>
<evidence type="ECO:0000259" key="1">
    <source>
        <dbReference type="SMART" id="SM00829"/>
    </source>
</evidence>
<dbReference type="AlphaFoldDB" id="A0AAV2ZCZ7"/>
<dbReference type="SUPFAM" id="SSF50129">
    <property type="entry name" value="GroES-like"/>
    <property type="match status" value="1"/>
</dbReference>
<proteinExistence type="predicted"/>
<dbReference type="EMBL" id="DAKRPA010000014">
    <property type="protein sequence ID" value="DBA03895.1"/>
    <property type="molecule type" value="Genomic_DNA"/>
</dbReference>
<dbReference type="CDD" id="cd05289">
    <property type="entry name" value="MDR_like_2"/>
    <property type="match status" value="1"/>
</dbReference>
<dbReference type="GO" id="GO:0016491">
    <property type="term" value="F:oxidoreductase activity"/>
    <property type="evidence" value="ECO:0007669"/>
    <property type="project" value="InterPro"/>
</dbReference>
<sequence>MRAWYHTKFGGPAVAQLGELPEPELRDAQDVIIKVHAVALNPMDYKRRQGAMKFILGEKWPHVLGYDVSGVVVSCGAQAKKFRPGEQVYCMLPHDGAGALAEVVAVHESYVAHKPENLTHVQAAAIPMVFLTAILAFRAGHLTEDKRVFVTGGAGGVGSAAIQVAKRMFKASNIATTAASKKADKLKSLGADVVIDHHMTNFESELHEFDFSLDCTGEAKKCIECVTKQGTVVSITETPSPDVLHEQAGRGVRISRFVGMVLDCLSYSVAKKARRNDVNYKYFFVAGQGEVLEEIRPLFESKQLVPVIDRTFQFEKADAAMEYLEAGHATGKVVVEVVK</sequence>
<feature type="domain" description="Enoyl reductase (ER)" evidence="1">
    <location>
        <begin position="10"/>
        <end position="335"/>
    </location>
</feature>
<dbReference type="InterPro" id="IPR011032">
    <property type="entry name" value="GroES-like_sf"/>
</dbReference>
<evidence type="ECO:0000313" key="3">
    <source>
        <dbReference type="Proteomes" id="UP001146120"/>
    </source>
</evidence>
<dbReference type="PANTHER" id="PTHR11695">
    <property type="entry name" value="ALCOHOL DEHYDROGENASE RELATED"/>
    <property type="match status" value="1"/>
</dbReference>
<dbReference type="Gene3D" id="3.40.50.720">
    <property type="entry name" value="NAD(P)-binding Rossmann-like Domain"/>
    <property type="match status" value="1"/>
</dbReference>
<keyword evidence="3" id="KW-1185">Reference proteome</keyword>
<accession>A0AAV2ZCZ7</accession>
<dbReference type="Proteomes" id="UP001146120">
    <property type="component" value="Unassembled WGS sequence"/>
</dbReference>
<dbReference type="InterPro" id="IPR020843">
    <property type="entry name" value="ER"/>
</dbReference>
<dbReference type="InterPro" id="IPR013154">
    <property type="entry name" value="ADH-like_N"/>
</dbReference>
<dbReference type="Pfam" id="PF13602">
    <property type="entry name" value="ADH_zinc_N_2"/>
    <property type="match status" value="1"/>
</dbReference>
<dbReference type="PANTHER" id="PTHR11695:SF294">
    <property type="entry name" value="RETICULON-4-INTERACTING PROTEIN 1, MITOCHONDRIAL"/>
    <property type="match status" value="1"/>
</dbReference>
<name>A0AAV2ZCZ7_9STRA</name>
<evidence type="ECO:0000313" key="2">
    <source>
        <dbReference type="EMBL" id="DBA03895.1"/>
    </source>
</evidence>